<evidence type="ECO:0000256" key="2">
    <source>
        <dbReference type="ARBA" id="ARBA00006236"/>
    </source>
</evidence>
<dbReference type="PANTHER" id="PTHR23502">
    <property type="entry name" value="MAJOR FACILITATOR SUPERFAMILY"/>
    <property type="match status" value="1"/>
</dbReference>
<evidence type="ECO:0000259" key="9">
    <source>
        <dbReference type="PROSITE" id="PS50850"/>
    </source>
</evidence>
<keyword evidence="6 8" id="KW-1133">Transmembrane helix</keyword>
<keyword evidence="11" id="KW-1185">Reference proteome</keyword>
<name>A0A1B9AAR3_9BACI</name>
<evidence type="ECO:0000256" key="8">
    <source>
        <dbReference type="RuleBase" id="RU365088"/>
    </source>
</evidence>
<dbReference type="InterPro" id="IPR036259">
    <property type="entry name" value="MFS_trans_sf"/>
</dbReference>
<feature type="transmembrane region" description="Helical" evidence="8">
    <location>
        <begin position="382"/>
        <end position="402"/>
    </location>
</feature>
<dbReference type="PANTHER" id="PTHR23502:SF132">
    <property type="entry name" value="POLYAMINE TRANSPORTER 2-RELATED"/>
    <property type="match status" value="1"/>
</dbReference>
<sequence>MKQSALQPLPRQEAIRQPNRLWMILLLGSLSAFGPLSVDMYLPALPILANDLNASASVAQLSLTAFLIGLAFGQVIAGPLSDANGRRKPLMAGLMIFTAASILCIIMPSIWGLITMRFVQGAAAAAGIVISRAVIRDLYSGSELTKFFALTMLVNGVAPIAAPVIGGQLLSFVSWPGVFGVLAIVGVVTLFAVFSGMPETLSIERKSAGGLKQTLLTFKLLMTDKVFMGYCLVQGFVMAAMFAYIAGSPFVLQDSFGLSPQAFSLCFAVNGLGIVVATQVTGRLAGKISESTLLKAGLFMAFSGSTLLLCMLAAGAHLIAVLIPLIFAVSSVGVVSTTCFSLAMDNKEKTAGSASAFLGLMPYIFGSAAAPLAGIGAGSTTLPMGIIMVICHLAALFAYFFLCRRNS</sequence>
<dbReference type="Gene3D" id="1.20.1720.10">
    <property type="entry name" value="Multidrug resistance protein D"/>
    <property type="match status" value="1"/>
</dbReference>
<feature type="transmembrane region" description="Helical" evidence="8">
    <location>
        <begin position="325"/>
        <end position="344"/>
    </location>
</feature>
<feature type="transmembrane region" description="Helical" evidence="8">
    <location>
        <begin position="298"/>
        <end position="319"/>
    </location>
</feature>
<dbReference type="InterPro" id="IPR020846">
    <property type="entry name" value="MFS_dom"/>
</dbReference>
<evidence type="ECO:0000256" key="5">
    <source>
        <dbReference type="ARBA" id="ARBA00022692"/>
    </source>
</evidence>
<gene>
    <name evidence="10" type="ORF">A8F95_17230</name>
</gene>
<dbReference type="SUPFAM" id="SSF103473">
    <property type="entry name" value="MFS general substrate transporter"/>
    <property type="match status" value="1"/>
</dbReference>
<evidence type="ECO:0000313" key="11">
    <source>
        <dbReference type="Proteomes" id="UP000092578"/>
    </source>
</evidence>
<comment type="subcellular location">
    <subcellularLocation>
        <location evidence="1 8">Cell membrane</location>
        <topology evidence="1 8">Multi-pass membrane protein</topology>
    </subcellularLocation>
</comment>
<feature type="transmembrane region" description="Helical" evidence="8">
    <location>
        <begin position="258"/>
        <end position="277"/>
    </location>
</feature>
<dbReference type="GO" id="GO:0042910">
    <property type="term" value="F:xenobiotic transmembrane transporter activity"/>
    <property type="evidence" value="ECO:0007669"/>
    <property type="project" value="InterPro"/>
</dbReference>
<organism evidence="10 11">
    <name type="scientific">Pseudobacillus wudalianchiensis</name>
    <dbReference type="NCBI Taxonomy" id="1743143"/>
    <lineage>
        <taxon>Bacteria</taxon>
        <taxon>Bacillati</taxon>
        <taxon>Bacillota</taxon>
        <taxon>Bacilli</taxon>
        <taxon>Bacillales</taxon>
        <taxon>Bacillaceae</taxon>
        <taxon>Pseudobacillus</taxon>
    </lineage>
</organism>
<dbReference type="FunFam" id="1.20.1720.10:FF:000005">
    <property type="entry name" value="Bcr/CflA family efflux transporter"/>
    <property type="match status" value="1"/>
</dbReference>
<feature type="domain" description="Major facilitator superfamily (MFS) profile" evidence="9">
    <location>
        <begin position="20"/>
        <end position="406"/>
    </location>
</feature>
<feature type="transmembrane region" description="Helical" evidence="8">
    <location>
        <begin position="58"/>
        <end position="78"/>
    </location>
</feature>
<feature type="transmembrane region" description="Helical" evidence="8">
    <location>
        <begin position="172"/>
        <end position="197"/>
    </location>
</feature>
<feature type="transmembrane region" description="Helical" evidence="8">
    <location>
        <begin position="90"/>
        <end position="111"/>
    </location>
</feature>
<dbReference type="EMBL" id="MAYT01000032">
    <property type="protein sequence ID" value="OCA80851.1"/>
    <property type="molecule type" value="Genomic_DNA"/>
</dbReference>
<accession>A0A1B9AAR3</accession>
<dbReference type="NCBIfam" id="TIGR00710">
    <property type="entry name" value="efflux_Bcr_CflA"/>
    <property type="match status" value="1"/>
</dbReference>
<keyword evidence="4 8" id="KW-1003">Cell membrane</keyword>
<feature type="transmembrane region" description="Helical" evidence="8">
    <location>
        <begin position="227"/>
        <end position="246"/>
    </location>
</feature>
<reference evidence="11" key="1">
    <citation type="submission" date="2016-05" db="EMBL/GenBank/DDBJ databases">
        <authorList>
            <person name="Liu B."/>
            <person name="Wang J."/>
            <person name="Zhu Y."/>
            <person name="Liu G."/>
            <person name="Chen Q."/>
            <person name="Chen Z."/>
            <person name="Lan J."/>
            <person name="Che J."/>
            <person name="Ge C."/>
            <person name="Shi H."/>
            <person name="Pan Z."/>
            <person name="Liu X."/>
        </authorList>
    </citation>
    <scope>NUCLEOTIDE SEQUENCE [LARGE SCALE GENOMIC DNA]</scope>
    <source>
        <strain evidence="11">FJAT-27215</strain>
    </source>
</reference>
<proteinExistence type="inferred from homology"/>
<keyword evidence="5 8" id="KW-0812">Transmembrane</keyword>
<evidence type="ECO:0000256" key="7">
    <source>
        <dbReference type="ARBA" id="ARBA00023136"/>
    </source>
</evidence>
<protein>
    <recommendedName>
        <fullName evidence="8">Bcr/CflA family efflux transporter</fullName>
    </recommendedName>
</protein>
<evidence type="ECO:0000313" key="10">
    <source>
        <dbReference type="EMBL" id="OCA80851.1"/>
    </source>
</evidence>
<feature type="transmembrane region" description="Helical" evidence="8">
    <location>
        <begin position="117"/>
        <end position="135"/>
    </location>
</feature>
<dbReference type="PROSITE" id="PS50850">
    <property type="entry name" value="MFS"/>
    <property type="match status" value="1"/>
</dbReference>
<keyword evidence="3 8" id="KW-0813">Transport</keyword>
<dbReference type="InterPro" id="IPR004812">
    <property type="entry name" value="Efflux_drug-R_Bcr/CmlA"/>
</dbReference>
<evidence type="ECO:0000256" key="1">
    <source>
        <dbReference type="ARBA" id="ARBA00004651"/>
    </source>
</evidence>
<comment type="caution">
    <text evidence="10">The sequence shown here is derived from an EMBL/GenBank/DDBJ whole genome shotgun (WGS) entry which is preliminary data.</text>
</comment>
<feature type="transmembrane region" description="Helical" evidence="8">
    <location>
        <begin position="147"/>
        <end position="166"/>
    </location>
</feature>
<evidence type="ECO:0000256" key="3">
    <source>
        <dbReference type="ARBA" id="ARBA00022448"/>
    </source>
</evidence>
<dbReference type="CDD" id="cd17320">
    <property type="entry name" value="MFS_MdfA_MDR_like"/>
    <property type="match status" value="1"/>
</dbReference>
<dbReference type="GO" id="GO:1990961">
    <property type="term" value="P:xenobiotic detoxification by transmembrane export across the plasma membrane"/>
    <property type="evidence" value="ECO:0007669"/>
    <property type="project" value="InterPro"/>
</dbReference>
<comment type="similarity">
    <text evidence="2 8">Belongs to the major facilitator superfamily. Bcr/CmlA family.</text>
</comment>
<feature type="transmembrane region" description="Helical" evidence="8">
    <location>
        <begin position="356"/>
        <end position="376"/>
    </location>
</feature>
<evidence type="ECO:0000256" key="4">
    <source>
        <dbReference type="ARBA" id="ARBA00022475"/>
    </source>
</evidence>
<dbReference type="InterPro" id="IPR011701">
    <property type="entry name" value="MFS"/>
</dbReference>
<evidence type="ECO:0000256" key="6">
    <source>
        <dbReference type="ARBA" id="ARBA00022989"/>
    </source>
</evidence>
<keyword evidence="7 8" id="KW-0472">Membrane</keyword>
<dbReference type="GO" id="GO:0005886">
    <property type="term" value="C:plasma membrane"/>
    <property type="evidence" value="ECO:0007669"/>
    <property type="project" value="UniProtKB-SubCell"/>
</dbReference>
<dbReference type="Proteomes" id="UP000092578">
    <property type="component" value="Unassembled WGS sequence"/>
</dbReference>
<dbReference type="RefSeq" id="WP_065412299.1">
    <property type="nucleotide sequence ID" value="NZ_MAYT01000032.1"/>
</dbReference>
<dbReference type="Pfam" id="PF07690">
    <property type="entry name" value="MFS_1"/>
    <property type="match status" value="1"/>
</dbReference>
<feature type="transmembrane region" description="Helical" evidence="8">
    <location>
        <begin position="21"/>
        <end position="38"/>
    </location>
</feature>
<dbReference type="AlphaFoldDB" id="A0A1B9AAR3"/>